<dbReference type="PANTHER" id="PTHR43316:SF3">
    <property type="entry name" value="HALOACID DEHALOGENASE, TYPE II (AFU_ORTHOLOGUE AFUA_2G07750)-RELATED"/>
    <property type="match status" value="1"/>
</dbReference>
<dbReference type="Pfam" id="PF00702">
    <property type="entry name" value="Hydrolase"/>
    <property type="match status" value="1"/>
</dbReference>
<evidence type="ECO:0000256" key="1">
    <source>
        <dbReference type="ARBA" id="ARBA00022801"/>
    </source>
</evidence>
<name>A0ABT0NF82_9FIRM</name>
<organism evidence="2 3">
    <name type="scientific">Ruminococcus bromii</name>
    <dbReference type="NCBI Taxonomy" id="40518"/>
    <lineage>
        <taxon>Bacteria</taxon>
        <taxon>Bacillati</taxon>
        <taxon>Bacillota</taxon>
        <taxon>Clostridia</taxon>
        <taxon>Eubacteriales</taxon>
        <taxon>Oscillospiraceae</taxon>
        <taxon>Ruminococcus</taxon>
    </lineage>
</organism>
<dbReference type="InterPro" id="IPR006439">
    <property type="entry name" value="HAD-SF_hydro_IA"/>
</dbReference>
<accession>A0ABT0NF82</accession>
<keyword evidence="3" id="KW-1185">Reference proteome</keyword>
<evidence type="ECO:0000313" key="2">
    <source>
        <dbReference type="EMBL" id="MCL3786893.1"/>
    </source>
</evidence>
<dbReference type="SFLD" id="SFLDG01129">
    <property type="entry name" value="C1.5:_HAD__Beta-PGM__Phosphata"/>
    <property type="match status" value="1"/>
</dbReference>
<reference evidence="2 3" key="1">
    <citation type="submission" date="2019-03" db="EMBL/GenBank/DDBJ databases">
        <authorList>
            <person name="Molinero N."/>
            <person name="Sanchez B."/>
            <person name="Walker A."/>
            <person name="Duncan S."/>
            <person name="Delgado S."/>
            <person name="Margolles A."/>
        </authorList>
    </citation>
    <scope>NUCLEOTIDE SEQUENCE [LARGE SCALE GENOMIC DNA]</scope>
    <source>
        <strain evidence="2 3">IPLA60002</strain>
    </source>
</reference>
<dbReference type="InterPro" id="IPR036412">
    <property type="entry name" value="HAD-like_sf"/>
</dbReference>
<dbReference type="GO" id="GO:0016787">
    <property type="term" value="F:hydrolase activity"/>
    <property type="evidence" value="ECO:0007669"/>
    <property type="project" value="UniProtKB-KW"/>
</dbReference>
<protein>
    <submittedName>
        <fullName evidence="2">HAD family hydrolase</fullName>
    </submittedName>
</protein>
<gene>
    <name evidence="2" type="ORF">E2N93_02465</name>
</gene>
<sequence length="247" mass="27902">MYNYCGGMTMYKNILFDVDGTLLPMDVHEFVKYYFGSLCEKMIPVLKIEPKALTDSIMAGLGAMAKNDGSALNRDVFWKAAAKVSGVDLIKYEDMFTDYYNNEFVAAKTATFVNPYAKKCVDFAKENGYKVIAATNPIFPKPATYKRLEWAGLNPEDFEYITVYDNSSSCKPNLLYFKDLCEKCGISPKESLMVGNDVDEDLCSAELGFDTFLITDCVINRNNKDYSAYKNGSFEDFFNYLTSLAKK</sequence>
<dbReference type="Gene3D" id="3.40.50.1000">
    <property type="entry name" value="HAD superfamily/HAD-like"/>
    <property type="match status" value="1"/>
</dbReference>
<comment type="caution">
    <text evidence="2">The sequence shown here is derived from an EMBL/GenBank/DDBJ whole genome shotgun (WGS) entry which is preliminary data.</text>
</comment>
<evidence type="ECO:0000313" key="3">
    <source>
        <dbReference type="Proteomes" id="UP001056693"/>
    </source>
</evidence>
<dbReference type="Proteomes" id="UP001056693">
    <property type="component" value="Unassembled WGS sequence"/>
</dbReference>
<dbReference type="PANTHER" id="PTHR43316">
    <property type="entry name" value="HYDROLASE, HALOACID DELAHOGENASE-RELATED"/>
    <property type="match status" value="1"/>
</dbReference>
<dbReference type="InterPro" id="IPR051540">
    <property type="entry name" value="S-2-haloacid_dehalogenase"/>
</dbReference>
<dbReference type="SFLD" id="SFLDS00003">
    <property type="entry name" value="Haloacid_Dehalogenase"/>
    <property type="match status" value="1"/>
</dbReference>
<proteinExistence type="predicted"/>
<dbReference type="SUPFAM" id="SSF56784">
    <property type="entry name" value="HAD-like"/>
    <property type="match status" value="1"/>
</dbReference>
<dbReference type="InterPro" id="IPR023214">
    <property type="entry name" value="HAD_sf"/>
</dbReference>
<dbReference type="EMBL" id="SNUZ01000003">
    <property type="protein sequence ID" value="MCL3786893.1"/>
    <property type="molecule type" value="Genomic_DNA"/>
</dbReference>
<keyword evidence="1 2" id="KW-0378">Hydrolase</keyword>
<dbReference type="PRINTS" id="PR00413">
    <property type="entry name" value="HADHALOGNASE"/>
</dbReference>
<dbReference type="Gene3D" id="1.10.150.520">
    <property type="match status" value="1"/>
</dbReference>